<dbReference type="InterPro" id="IPR001460">
    <property type="entry name" value="PCN-bd_Tpept"/>
</dbReference>
<dbReference type="SUPFAM" id="SSF56601">
    <property type="entry name" value="beta-lactamase/transpeptidase-like"/>
    <property type="match status" value="1"/>
</dbReference>
<keyword evidence="3 5" id="KW-0472">Membrane</keyword>
<dbReference type="PROSITE" id="PS51178">
    <property type="entry name" value="PASTA"/>
    <property type="match status" value="1"/>
</dbReference>
<organism evidence="7 8">
    <name type="scientific">Pseudoprevotella muciniphila</name>
    <dbReference type="NCBI Taxonomy" id="2133944"/>
    <lineage>
        <taxon>Bacteria</taxon>
        <taxon>Pseudomonadati</taxon>
        <taxon>Bacteroidota</taxon>
        <taxon>Bacteroidia</taxon>
        <taxon>Bacteroidales</taxon>
        <taxon>Prevotellaceae</taxon>
        <taxon>Pseudoprevotella</taxon>
    </lineage>
</organism>
<keyword evidence="2" id="KW-0121">Carboxypeptidase</keyword>
<evidence type="ECO:0000313" key="7">
    <source>
        <dbReference type="EMBL" id="QFQ13193.1"/>
    </source>
</evidence>
<protein>
    <submittedName>
        <fullName evidence="7">PASTA domain-containing protein</fullName>
    </submittedName>
</protein>
<evidence type="ECO:0000256" key="3">
    <source>
        <dbReference type="ARBA" id="ARBA00023136"/>
    </source>
</evidence>
<accession>A0A5P8E897</accession>
<keyword evidence="5" id="KW-0812">Transmembrane</keyword>
<dbReference type="KEGG" id="alq:C7Y71_009315"/>
<feature type="domain" description="PASTA" evidence="6">
    <location>
        <begin position="649"/>
        <end position="708"/>
    </location>
</feature>
<dbReference type="Gene3D" id="3.30.10.20">
    <property type="match status" value="1"/>
</dbReference>
<dbReference type="Gene3D" id="3.90.1310.10">
    <property type="entry name" value="Penicillin-binding protein 2a (Domain 2)"/>
    <property type="match status" value="1"/>
</dbReference>
<dbReference type="GO" id="GO:0005886">
    <property type="term" value="C:plasma membrane"/>
    <property type="evidence" value="ECO:0007669"/>
    <property type="project" value="TreeGrafter"/>
</dbReference>
<dbReference type="SUPFAM" id="SSF56519">
    <property type="entry name" value="Penicillin binding protein dimerisation domain"/>
    <property type="match status" value="1"/>
</dbReference>
<gene>
    <name evidence="7" type="ORF">C7Y71_009315</name>
</gene>
<dbReference type="SMART" id="SM00740">
    <property type="entry name" value="PASTA"/>
    <property type="match status" value="1"/>
</dbReference>
<dbReference type="Pfam" id="PF00905">
    <property type="entry name" value="Transpeptidase"/>
    <property type="match status" value="1"/>
</dbReference>
<dbReference type="SUPFAM" id="SSF54184">
    <property type="entry name" value="Penicillin-binding protein 2x (pbp-2x), c-terminal domain"/>
    <property type="match status" value="1"/>
</dbReference>
<dbReference type="Gene3D" id="3.40.710.10">
    <property type="entry name" value="DD-peptidase/beta-lactamase superfamily"/>
    <property type="match status" value="1"/>
</dbReference>
<dbReference type="AlphaFoldDB" id="A0A5P8E897"/>
<dbReference type="RefSeq" id="WP_111898131.1">
    <property type="nucleotide sequence ID" value="NZ_CP033459.1"/>
</dbReference>
<keyword evidence="2" id="KW-0378">Hydrolase</keyword>
<feature type="region of interest" description="Disordered" evidence="4">
    <location>
        <begin position="708"/>
        <end position="754"/>
    </location>
</feature>
<evidence type="ECO:0000256" key="5">
    <source>
        <dbReference type="SAM" id="Phobius"/>
    </source>
</evidence>
<keyword evidence="8" id="KW-1185">Reference proteome</keyword>
<dbReference type="EMBL" id="CP033459">
    <property type="protein sequence ID" value="QFQ13193.1"/>
    <property type="molecule type" value="Genomic_DNA"/>
</dbReference>
<dbReference type="GO" id="GO:0008658">
    <property type="term" value="F:penicillin binding"/>
    <property type="evidence" value="ECO:0007669"/>
    <property type="project" value="InterPro"/>
</dbReference>
<dbReference type="InterPro" id="IPR050515">
    <property type="entry name" value="Beta-lactam/transpept"/>
</dbReference>
<dbReference type="Proteomes" id="UP000249375">
    <property type="component" value="Chromosome"/>
</dbReference>
<feature type="compositionally biased region" description="Polar residues" evidence="4">
    <location>
        <begin position="714"/>
        <end position="724"/>
    </location>
</feature>
<evidence type="ECO:0000256" key="4">
    <source>
        <dbReference type="SAM" id="MobiDB-lite"/>
    </source>
</evidence>
<dbReference type="GO" id="GO:0004180">
    <property type="term" value="F:carboxypeptidase activity"/>
    <property type="evidence" value="ECO:0007669"/>
    <property type="project" value="UniProtKB-KW"/>
</dbReference>
<dbReference type="OrthoDB" id="9804124at2"/>
<evidence type="ECO:0000256" key="1">
    <source>
        <dbReference type="ARBA" id="ARBA00004370"/>
    </source>
</evidence>
<dbReference type="Pfam" id="PF03717">
    <property type="entry name" value="PBP_dimer"/>
    <property type="match status" value="1"/>
</dbReference>
<dbReference type="InterPro" id="IPR005543">
    <property type="entry name" value="PASTA_dom"/>
</dbReference>
<dbReference type="Pfam" id="PF03793">
    <property type="entry name" value="PASTA"/>
    <property type="match status" value="1"/>
</dbReference>
<dbReference type="InterPro" id="IPR036138">
    <property type="entry name" value="PBP_dimer_sf"/>
</dbReference>
<name>A0A5P8E897_9BACT</name>
<keyword evidence="2" id="KW-0645">Protease</keyword>
<dbReference type="GO" id="GO:0071555">
    <property type="term" value="P:cell wall organization"/>
    <property type="evidence" value="ECO:0007669"/>
    <property type="project" value="TreeGrafter"/>
</dbReference>
<dbReference type="PANTHER" id="PTHR30627">
    <property type="entry name" value="PEPTIDOGLYCAN D,D-TRANSPEPTIDASE"/>
    <property type="match status" value="1"/>
</dbReference>
<dbReference type="CDD" id="cd06575">
    <property type="entry name" value="PASTA_Pbp2x-like_2"/>
    <property type="match status" value="1"/>
</dbReference>
<evidence type="ECO:0000256" key="2">
    <source>
        <dbReference type="ARBA" id="ARBA00022645"/>
    </source>
</evidence>
<evidence type="ECO:0000259" key="6">
    <source>
        <dbReference type="PROSITE" id="PS51178"/>
    </source>
</evidence>
<dbReference type="PANTHER" id="PTHR30627:SF1">
    <property type="entry name" value="PEPTIDOGLYCAN D,D-TRANSPEPTIDASE FTSI"/>
    <property type="match status" value="1"/>
</dbReference>
<dbReference type="Gene3D" id="3.30.450.330">
    <property type="match status" value="1"/>
</dbReference>
<reference evidence="7 8" key="1">
    <citation type="submission" date="2018-11" db="EMBL/GenBank/DDBJ databases">
        <authorList>
            <person name="Na S.W."/>
            <person name="Baik M."/>
        </authorList>
    </citation>
    <scope>NUCLEOTIDE SEQUENCE [LARGE SCALE GENOMIC DNA]</scope>
    <source>
        <strain evidence="7 8">E39</strain>
    </source>
</reference>
<keyword evidence="5" id="KW-1133">Transmembrane helix</keyword>
<dbReference type="InterPro" id="IPR012338">
    <property type="entry name" value="Beta-lactam/transpept-like"/>
</dbReference>
<feature type="transmembrane region" description="Helical" evidence="5">
    <location>
        <begin position="12"/>
        <end position="32"/>
    </location>
</feature>
<dbReference type="InterPro" id="IPR005311">
    <property type="entry name" value="PBP_dimer"/>
</dbReference>
<evidence type="ECO:0000313" key="8">
    <source>
        <dbReference type="Proteomes" id="UP000249375"/>
    </source>
</evidence>
<comment type="subcellular location">
    <subcellularLocation>
        <location evidence="1">Membrane</location>
    </subcellularLocation>
</comment>
<sequence length="754" mass="83854">MRFPSSKVIPRYIVIAIVFIATAVAILAKAGYTMTVERKYWTTVKDSSNNRIITIPPSRGNIYADGGEVLAATVPAYDIYLDFMSYEKDTLNRRKKDQHKRDSVLYAKVDSVSELLAEVLKDKTAEEYKAHILKGRENNARHLKLNGKRYINYTQYSQIRSLAKIRWFNFNAEKHIRRCYPYGNLAKRTIGRFYAGKDTAMYGLEVGLDTILRGTPGKEIKEKKYNSTVNIPITPVVNGCDVHTTLNVVMQNIVEEALREKLEELSAEYGLCILMEVETGDVKAITTIGRAKDGKYYPIQNWALSQRLAPGSVFKPMSFLVAFNDDKIELNTPANAGNGTHKFYDRTMRDASWRNGGAGMITVAEAIERSSNVAVSTTIDRIYRKDTTAFINGIYKLGVGEDLKLPIPGYAIPKIRPRMWSGTTLPWMSIGYETEIPPISTLTFYNGIANGGKMVRPRFVTHLTRDDEIVKEYPVSVIRPQMAKPEAIANIQECLSRVVKGKHATGKKARSEKFEIAGKTGTAQIWSDKGFQSQYIVSFAGYFPADKPKYSMIVCIKEGPGASGGGHCGPVFRKVAENVMALNLSTNYALATDSINAHMPTLSAGDMNAMERILTELNIENDLIGMNDNYYNWGSCNYNNDKAILATENTSGNVMPKVIGYGLRDAVFRLENLGLKVKAKGVGKVTMQSIAPGTKIARNQEVIIWLGNRKGNENDSTMTAQNNKDNPRKGNGNDQPKTKAVNPATPQKNGERKG</sequence>
<proteinExistence type="predicted"/>